<dbReference type="InterPro" id="IPR013750">
    <property type="entry name" value="GHMP_kinase_C_dom"/>
</dbReference>
<evidence type="ECO:0000313" key="17">
    <source>
        <dbReference type="Proteomes" id="UP001209076"/>
    </source>
</evidence>
<feature type="domain" description="Galactokinase N-terminal" evidence="15">
    <location>
        <begin position="7"/>
        <end position="53"/>
    </location>
</feature>
<dbReference type="InterPro" id="IPR036554">
    <property type="entry name" value="GHMP_kinase_C_sf"/>
</dbReference>
<dbReference type="PROSITE" id="PS00106">
    <property type="entry name" value="GALACTOKINASE"/>
    <property type="match status" value="1"/>
</dbReference>
<dbReference type="PANTHER" id="PTHR10457">
    <property type="entry name" value="MEVALONATE KINASE/GALACTOKINASE"/>
    <property type="match status" value="1"/>
</dbReference>
<dbReference type="InterPro" id="IPR006203">
    <property type="entry name" value="GHMP_knse_ATP-bd_CS"/>
</dbReference>
<evidence type="ECO:0000259" key="14">
    <source>
        <dbReference type="Pfam" id="PF08544"/>
    </source>
</evidence>
<keyword evidence="6 11" id="KW-0418">Kinase</keyword>
<dbReference type="PRINTS" id="PR00959">
    <property type="entry name" value="MEVGALKINASE"/>
</dbReference>
<dbReference type="EMBL" id="JAOEGN010000006">
    <property type="protein sequence ID" value="MCU0104869.1"/>
    <property type="molecule type" value="Genomic_DNA"/>
</dbReference>
<evidence type="ECO:0000256" key="6">
    <source>
        <dbReference type="ARBA" id="ARBA00022777"/>
    </source>
</evidence>
<dbReference type="NCBIfam" id="NF003705">
    <property type="entry name" value="PRK05322.1"/>
    <property type="match status" value="1"/>
</dbReference>
<dbReference type="InterPro" id="IPR006206">
    <property type="entry name" value="Mevalonate/galactokinase"/>
</dbReference>
<keyword evidence="5 11" id="KW-0547">Nucleotide-binding</keyword>
<proteinExistence type="inferred from homology"/>
<comment type="function">
    <text evidence="11">Catalyzes the transfer of the gamma-phosphate of ATP to D-galactose to form alpha-D-galactose-1-phosphate (Gal-1-P).</text>
</comment>
<protein>
    <recommendedName>
        <fullName evidence="11 12">Galactokinase</fullName>
        <ecNumber evidence="11 12">2.7.1.6</ecNumber>
    </recommendedName>
    <alternativeName>
        <fullName evidence="11">Galactose kinase</fullName>
    </alternativeName>
</protein>
<dbReference type="PROSITE" id="PS00627">
    <property type="entry name" value="GHMP_KINASES_ATP"/>
    <property type="match status" value="1"/>
</dbReference>
<dbReference type="Gene3D" id="3.30.70.890">
    <property type="entry name" value="GHMP kinase, C-terminal domain"/>
    <property type="match status" value="1"/>
</dbReference>
<dbReference type="PIRSF" id="PIRSF000530">
    <property type="entry name" value="Galactokinase"/>
    <property type="match status" value="1"/>
</dbReference>
<evidence type="ECO:0000256" key="1">
    <source>
        <dbReference type="ARBA" id="ARBA00006566"/>
    </source>
</evidence>
<feature type="domain" description="GHMP kinase C-terminal" evidence="14">
    <location>
        <begin position="286"/>
        <end position="349"/>
    </location>
</feature>
<feature type="binding site" evidence="11">
    <location>
        <position position="127"/>
    </location>
    <ligand>
        <name>Mg(2+)</name>
        <dbReference type="ChEBI" id="CHEBI:18420"/>
    </ligand>
</feature>
<reference evidence="17" key="1">
    <citation type="submission" date="2023-07" db="EMBL/GenBank/DDBJ databases">
        <title>Novel Mycoplasma species identified in domestic and wild animals.</title>
        <authorList>
            <person name="Volokhov D.V."/>
            <person name="Furtak V.A."/>
            <person name="Zagorodnyaya T.A."/>
        </authorList>
    </citation>
    <scope>NUCLEOTIDE SEQUENCE [LARGE SCALE GENOMIC DNA]</scope>
    <source>
        <strain evidence="17">92-19</strain>
    </source>
</reference>
<dbReference type="GO" id="GO:0004335">
    <property type="term" value="F:galactokinase activity"/>
    <property type="evidence" value="ECO:0007669"/>
    <property type="project" value="UniProtKB-EC"/>
</dbReference>
<dbReference type="NCBIfam" id="TIGR00131">
    <property type="entry name" value="gal_kin"/>
    <property type="match status" value="1"/>
</dbReference>
<keyword evidence="4 11" id="KW-0479">Metal-binding</keyword>
<evidence type="ECO:0000256" key="4">
    <source>
        <dbReference type="ARBA" id="ARBA00022723"/>
    </source>
</evidence>
<dbReference type="InterPro" id="IPR014721">
    <property type="entry name" value="Ribsml_uS5_D2-typ_fold_subgr"/>
</dbReference>
<keyword evidence="3 11" id="KW-0808">Transferase</keyword>
<feature type="binding site" evidence="11">
    <location>
        <begin position="30"/>
        <end position="33"/>
    </location>
    <ligand>
        <name>substrate</name>
    </ligand>
</feature>
<dbReference type="PRINTS" id="PR00473">
    <property type="entry name" value="GALCTOKINASE"/>
</dbReference>
<comment type="similarity">
    <text evidence="1 11">Belongs to the GHMP kinase family. GalK subfamily.</text>
</comment>
<evidence type="ECO:0000256" key="5">
    <source>
        <dbReference type="ARBA" id="ARBA00022741"/>
    </source>
</evidence>
<evidence type="ECO:0000256" key="9">
    <source>
        <dbReference type="ARBA" id="ARBA00023144"/>
    </source>
</evidence>
<feature type="binding site" evidence="11">
    <location>
        <position position="64"/>
    </location>
    <ligand>
        <name>ATP</name>
        <dbReference type="ChEBI" id="CHEBI:30616"/>
    </ligand>
</feature>
<evidence type="ECO:0000256" key="11">
    <source>
        <dbReference type="HAMAP-Rule" id="MF_00246"/>
    </source>
</evidence>
<comment type="catalytic activity">
    <reaction evidence="11">
        <text>alpha-D-galactose + ATP = alpha-D-galactose 1-phosphate + ADP + H(+)</text>
        <dbReference type="Rhea" id="RHEA:13553"/>
        <dbReference type="ChEBI" id="CHEBI:15378"/>
        <dbReference type="ChEBI" id="CHEBI:28061"/>
        <dbReference type="ChEBI" id="CHEBI:30616"/>
        <dbReference type="ChEBI" id="CHEBI:58336"/>
        <dbReference type="ChEBI" id="CHEBI:456216"/>
        <dbReference type="EC" id="2.7.1.6"/>
    </reaction>
</comment>
<evidence type="ECO:0000256" key="7">
    <source>
        <dbReference type="ARBA" id="ARBA00022840"/>
    </source>
</evidence>
<evidence type="ECO:0000256" key="12">
    <source>
        <dbReference type="NCBIfam" id="TIGR00131"/>
    </source>
</evidence>
<dbReference type="PANTHER" id="PTHR10457:SF7">
    <property type="entry name" value="GALACTOKINASE-RELATED"/>
    <property type="match status" value="1"/>
</dbReference>
<dbReference type="InterPro" id="IPR020568">
    <property type="entry name" value="Ribosomal_Su5_D2-typ_SF"/>
</dbReference>
<dbReference type="InterPro" id="IPR019539">
    <property type="entry name" value="GalKase_N"/>
</dbReference>
<dbReference type="SUPFAM" id="SSF54211">
    <property type="entry name" value="Ribosomal protein S5 domain 2-like"/>
    <property type="match status" value="1"/>
</dbReference>
<evidence type="ECO:0000313" key="16">
    <source>
        <dbReference type="EMBL" id="MCU0104869.1"/>
    </source>
</evidence>
<evidence type="ECO:0000259" key="13">
    <source>
        <dbReference type="Pfam" id="PF00288"/>
    </source>
</evidence>
<dbReference type="EC" id="2.7.1.6" evidence="11 12"/>
<dbReference type="RefSeq" id="WP_262096124.1">
    <property type="nucleotide sequence ID" value="NZ_JAOEGN010000006.1"/>
</dbReference>
<dbReference type="SUPFAM" id="SSF55060">
    <property type="entry name" value="GHMP Kinase, C-terminal domain"/>
    <property type="match status" value="1"/>
</dbReference>
<dbReference type="Proteomes" id="UP001209076">
    <property type="component" value="Unassembled WGS sequence"/>
</dbReference>
<sequence>MELKPVFEQVYQTKPERLYYSPGRVNLIGEHIDYNGGLVFPAAISIGTYAAIRERNDHTIRFYSSNFSDQGIVTVTLDDLAYHPGHGWVNYAKGIIDTLLKRGYHIPHGLDILIEGNLPPTSGLSSSASLEVLVGYVFSDVFDLEISRETIALIGQEVENNYMGMHCGIMDQLIIAKGLANQALIMNTKTLATKPVNASFDGYTWVIMNTNYKRKNTDSKYNERVAECQAVLKRVQTHVTVETLCEITPLQFESLQYLIEDPILVKRFKHVVTEQARVIEAEKRMAEMDAKGFGALLNASHASLKNDYEVTGLHLDVLVEGAIKAGAIGSRVTGAGFGGCAIALVPNPSLKQFETLVKAHYIEKTGLTPAFYDVLFTDGVKRIE</sequence>
<comment type="caution">
    <text evidence="11">Lacks conserved residue(s) required for the propagation of feature annotation.</text>
</comment>
<feature type="binding site" evidence="11">
    <location>
        <position position="159"/>
    </location>
    <ligand>
        <name>Mg(2+)</name>
        <dbReference type="ChEBI" id="CHEBI:18420"/>
    </ligand>
</feature>
<dbReference type="InterPro" id="IPR022963">
    <property type="entry name" value="Galactokinase_bac"/>
</dbReference>
<organism evidence="16 17">
    <name type="scientific">Paracholeplasma vituli</name>
    <dbReference type="NCBI Taxonomy" id="69473"/>
    <lineage>
        <taxon>Bacteria</taxon>
        <taxon>Bacillati</taxon>
        <taxon>Mycoplasmatota</taxon>
        <taxon>Mollicutes</taxon>
        <taxon>Acholeplasmatales</taxon>
        <taxon>Acholeplasmataceae</taxon>
        <taxon>Paracholeplasma</taxon>
    </lineage>
</organism>
<keyword evidence="8 11" id="KW-0460">Magnesium</keyword>
<feature type="domain" description="GHMP kinase N-terminal" evidence="13">
    <location>
        <begin position="90"/>
        <end position="176"/>
    </location>
</feature>
<dbReference type="Gene3D" id="3.30.230.10">
    <property type="match status" value="1"/>
</dbReference>
<keyword evidence="9 11" id="KW-0299">Galactose metabolism</keyword>
<feature type="binding site" evidence="11">
    <location>
        <position position="221"/>
    </location>
    <ligand>
        <name>substrate</name>
    </ligand>
</feature>
<gene>
    <name evidence="11" type="primary">galK</name>
    <name evidence="16" type="ORF">N7603_04285</name>
</gene>
<evidence type="ECO:0000256" key="10">
    <source>
        <dbReference type="ARBA" id="ARBA00023277"/>
    </source>
</evidence>
<dbReference type="Pfam" id="PF00288">
    <property type="entry name" value="GHMP_kinases_N"/>
    <property type="match status" value="1"/>
</dbReference>
<name>A0ABT2PX11_9MOLU</name>
<accession>A0ABT2PX11</accession>
<comment type="subcellular location">
    <subcellularLocation>
        <location evidence="11">Cytoplasm</location>
    </subcellularLocation>
</comment>
<comment type="caution">
    <text evidence="16">The sequence shown here is derived from an EMBL/GenBank/DDBJ whole genome shotgun (WGS) entry which is preliminary data.</text>
</comment>
<dbReference type="InterPro" id="IPR019741">
    <property type="entry name" value="Galactokinase_CS"/>
</dbReference>
<evidence type="ECO:0000256" key="8">
    <source>
        <dbReference type="ARBA" id="ARBA00022842"/>
    </source>
</evidence>
<dbReference type="InterPro" id="IPR000705">
    <property type="entry name" value="Galactokinase"/>
</dbReference>
<evidence type="ECO:0000259" key="15">
    <source>
        <dbReference type="Pfam" id="PF10509"/>
    </source>
</evidence>
<feature type="active site" description="Proton acceptor" evidence="11">
    <location>
        <position position="171"/>
    </location>
</feature>
<keyword evidence="10 11" id="KW-0119">Carbohydrate metabolism</keyword>
<evidence type="ECO:0000256" key="3">
    <source>
        <dbReference type="ARBA" id="ARBA00022679"/>
    </source>
</evidence>
<dbReference type="Pfam" id="PF08544">
    <property type="entry name" value="GHMP_kinases_C"/>
    <property type="match status" value="1"/>
</dbReference>
<keyword evidence="7 11" id="KW-0067">ATP-binding</keyword>
<dbReference type="Pfam" id="PF10509">
    <property type="entry name" value="GalKase_gal_bdg"/>
    <property type="match status" value="1"/>
</dbReference>
<feature type="site" description="Transition state stabilizer" evidence="11">
    <location>
        <position position="24"/>
    </location>
</feature>
<dbReference type="HAMAP" id="MF_00246">
    <property type="entry name" value="Galactokinase"/>
    <property type="match status" value="1"/>
</dbReference>
<evidence type="ECO:0000256" key="2">
    <source>
        <dbReference type="ARBA" id="ARBA00022490"/>
    </source>
</evidence>
<keyword evidence="2 11" id="KW-0963">Cytoplasm</keyword>
<dbReference type="InterPro" id="IPR006204">
    <property type="entry name" value="GHMP_kinase_N_dom"/>
</dbReference>
<comment type="pathway">
    <text evidence="11">Carbohydrate metabolism; galactose metabolism.</text>
</comment>
<keyword evidence="17" id="KW-1185">Reference proteome</keyword>